<organism evidence="6 7">
    <name type="scientific">Streptococcus pneumoniae</name>
    <dbReference type="NCBI Taxonomy" id="1313"/>
    <lineage>
        <taxon>Bacteria</taxon>
        <taxon>Bacillati</taxon>
        <taxon>Bacillota</taxon>
        <taxon>Bacilli</taxon>
        <taxon>Lactobacillales</taxon>
        <taxon>Streptococcaceae</taxon>
        <taxon>Streptococcus</taxon>
    </lineage>
</organism>
<dbReference type="RefSeq" id="WP_050123435.1">
    <property type="nucleotide sequence ID" value="NZ_CICV01000050.1"/>
</dbReference>
<evidence type="ECO:0000256" key="2">
    <source>
        <dbReference type="ARBA" id="ARBA00022475"/>
    </source>
</evidence>
<dbReference type="PANTHER" id="PTHR30250">
    <property type="entry name" value="PST FAMILY PREDICTED COLANIC ACID TRANSPORTER"/>
    <property type="match status" value="1"/>
</dbReference>
<keyword evidence="5" id="KW-0472">Membrane</keyword>
<dbReference type="InterPro" id="IPR002797">
    <property type="entry name" value="Polysacc_synth"/>
</dbReference>
<dbReference type="AlphaFoldDB" id="A0A0T8TWG9"/>
<dbReference type="EMBL" id="CABBZR010000026">
    <property type="protein sequence ID" value="VSJ54934.1"/>
    <property type="molecule type" value="Genomic_DNA"/>
</dbReference>
<evidence type="ECO:0000256" key="1">
    <source>
        <dbReference type="ARBA" id="ARBA00004651"/>
    </source>
</evidence>
<protein>
    <submittedName>
        <fullName evidence="6">Exopolysaccharide biosynthesis protein</fullName>
    </submittedName>
</protein>
<keyword evidence="2" id="KW-1003">Cell membrane</keyword>
<evidence type="ECO:0000313" key="7">
    <source>
        <dbReference type="Proteomes" id="UP000314170"/>
    </source>
</evidence>
<dbReference type="PANTHER" id="PTHR30250:SF11">
    <property type="entry name" value="O-ANTIGEN TRANSPORTER-RELATED"/>
    <property type="match status" value="1"/>
</dbReference>
<evidence type="ECO:0000256" key="5">
    <source>
        <dbReference type="ARBA" id="ARBA00023136"/>
    </source>
</evidence>
<keyword evidence="3" id="KW-0812">Transmembrane</keyword>
<evidence type="ECO:0000256" key="3">
    <source>
        <dbReference type="ARBA" id="ARBA00022692"/>
    </source>
</evidence>
<gene>
    <name evidence="6" type="primary">epsM</name>
    <name evidence="6" type="ORF">SAMEA104154639_02043</name>
</gene>
<proteinExistence type="predicted"/>
<keyword evidence="4" id="KW-1133">Transmembrane helix</keyword>
<evidence type="ECO:0000256" key="4">
    <source>
        <dbReference type="ARBA" id="ARBA00022989"/>
    </source>
</evidence>
<dbReference type="Pfam" id="PF01943">
    <property type="entry name" value="Polysacc_synt"/>
    <property type="match status" value="1"/>
</dbReference>
<dbReference type="Proteomes" id="UP000314170">
    <property type="component" value="Unassembled WGS sequence"/>
</dbReference>
<comment type="subcellular location">
    <subcellularLocation>
        <location evidence="1">Cell membrane</location>
        <topology evidence="1">Multi-pass membrane protein</topology>
    </subcellularLocation>
</comment>
<reference evidence="6 7" key="1">
    <citation type="submission" date="2019-04" db="EMBL/GenBank/DDBJ databases">
        <authorList>
            <consortium name="Pathogen Informatics"/>
        </authorList>
    </citation>
    <scope>NUCLEOTIDE SEQUENCE [LARGE SCALE GENOMIC DNA]</scope>
    <source>
        <strain evidence="6 7">GPSC38</strain>
    </source>
</reference>
<sequence length="471" mass="53884">METKEKRLVNNTIIFTIGSLGSKFIQFLLVPLYTYTLTASQFGITEILLTAVNLLMPVFSISIADGLLRFGLDKTLRRENVLKSAFIISILGTILSIISIPIFSLYPTLSEWMVYFIIILNLRMYRDVFAIQLKVEGKNTLFACDSMIYTFVLSLASIVFLVPFSLGISGYFFAYIVSNGISIFFILFFGGVWKSFTSGRFEKQLMIQLLKYSAPMILNGIAWWITNASDRFMLQWFMDDRAVGLYGVVAKLPLLIGTFTGVFNQAWIISAVEEFEEENEEWFYQKVFHQYYAALFLSVSVFLLLLQPFMKVYVSPSFYEAWQYAPFLLLSSVVSGIAAFMTGFYVAQKKNLNIIYTTIAGAFANILLNAMFIPMLGVLGASIATFLSWFVIAIYRMKDVENFACFPLDKKVFWYLFLLCIQTITMTFLPILGIVFSVVLIPYFFYQEQEFLAVLLVKGRKKVCSFKKSKR</sequence>
<name>A0A0T8TWG9_STREE</name>
<dbReference type="GO" id="GO:0005886">
    <property type="term" value="C:plasma membrane"/>
    <property type="evidence" value="ECO:0007669"/>
    <property type="project" value="UniProtKB-SubCell"/>
</dbReference>
<dbReference type="InterPro" id="IPR050833">
    <property type="entry name" value="Poly_Biosynth_Transport"/>
</dbReference>
<evidence type="ECO:0000313" key="6">
    <source>
        <dbReference type="EMBL" id="VSJ54934.1"/>
    </source>
</evidence>
<accession>A0A0T8TWG9</accession>